<keyword evidence="2" id="KW-1185">Reference proteome</keyword>
<reference evidence="1 2" key="1">
    <citation type="journal article" date="2021" name="Elife">
        <title>Chloroplast acquisition without the gene transfer in kleptoplastic sea slugs, Plakobranchus ocellatus.</title>
        <authorList>
            <person name="Maeda T."/>
            <person name="Takahashi S."/>
            <person name="Yoshida T."/>
            <person name="Shimamura S."/>
            <person name="Takaki Y."/>
            <person name="Nagai Y."/>
            <person name="Toyoda A."/>
            <person name="Suzuki Y."/>
            <person name="Arimoto A."/>
            <person name="Ishii H."/>
            <person name="Satoh N."/>
            <person name="Nishiyama T."/>
            <person name="Hasebe M."/>
            <person name="Maruyama T."/>
            <person name="Minagawa J."/>
            <person name="Obokata J."/>
            <person name="Shigenobu S."/>
        </authorList>
    </citation>
    <scope>NUCLEOTIDE SEQUENCE [LARGE SCALE GENOMIC DNA]</scope>
</reference>
<sequence length="131" mass="14734">MAENITAQVIRESFTRYNIRIVIKYSIILCKSATGMQNNLFTALGEHATSIKTIRKSRIISSEGRFDMSNKSRSGRSLTACGDAVVAAVMTFLAGDRRKSCEEITENLLMSKSSIHKFLADKLNKKKMFYK</sequence>
<dbReference type="PANTHER" id="PTHR46060">
    <property type="entry name" value="MARINER MOS1 TRANSPOSASE-LIKE PROTEIN"/>
    <property type="match status" value="1"/>
</dbReference>
<organism evidence="1 2">
    <name type="scientific">Plakobranchus ocellatus</name>
    <dbReference type="NCBI Taxonomy" id="259542"/>
    <lineage>
        <taxon>Eukaryota</taxon>
        <taxon>Metazoa</taxon>
        <taxon>Spiralia</taxon>
        <taxon>Lophotrochozoa</taxon>
        <taxon>Mollusca</taxon>
        <taxon>Gastropoda</taxon>
        <taxon>Heterobranchia</taxon>
        <taxon>Euthyneura</taxon>
        <taxon>Panpulmonata</taxon>
        <taxon>Sacoglossa</taxon>
        <taxon>Placobranchoidea</taxon>
        <taxon>Plakobranchidae</taxon>
        <taxon>Plakobranchus</taxon>
    </lineage>
</organism>
<evidence type="ECO:0000313" key="2">
    <source>
        <dbReference type="Proteomes" id="UP000735302"/>
    </source>
</evidence>
<gene>
    <name evidence="1" type="ORF">PoB_002395300</name>
</gene>
<dbReference type="PANTHER" id="PTHR46060:SF1">
    <property type="entry name" value="MARINER MOS1 TRANSPOSASE-LIKE PROTEIN"/>
    <property type="match status" value="1"/>
</dbReference>
<name>A0AAV3ZSM1_9GAST</name>
<dbReference type="Proteomes" id="UP000735302">
    <property type="component" value="Unassembled WGS sequence"/>
</dbReference>
<dbReference type="AlphaFoldDB" id="A0AAV3ZSM1"/>
<dbReference type="InterPro" id="IPR052709">
    <property type="entry name" value="Transposase-MT_Hybrid"/>
</dbReference>
<comment type="caution">
    <text evidence="1">The sequence shown here is derived from an EMBL/GenBank/DDBJ whole genome shotgun (WGS) entry which is preliminary data.</text>
</comment>
<evidence type="ECO:0000313" key="1">
    <source>
        <dbReference type="EMBL" id="GFN97447.1"/>
    </source>
</evidence>
<proteinExistence type="predicted"/>
<protein>
    <submittedName>
        <fullName evidence="1">Histone-lysine N-methyltransferase SETMAR-like protein</fullName>
    </submittedName>
</protein>
<dbReference type="EMBL" id="BLXT01002773">
    <property type="protein sequence ID" value="GFN97447.1"/>
    <property type="molecule type" value="Genomic_DNA"/>
</dbReference>
<accession>A0AAV3ZSM1</accession>